<dbReference type="Pfam" id="PF25601">
    <property type="entry name" value="AAA_lid_14"/>
    <property type="match status" value="1"/>
</dbReference>
<proteinExistence type="predicted"/>
<dbReference type="Gene3D" id="3.30.450.40">
    <property type="match status" value="1"/>
</dbReference>
<dbReference type="EMBL" id="LR593886">
    <property type="protein sequence ID" value="VTR92912.1"/>
    <property type="molecule type" value="Genomic_DNA"/>
</dbReference>
<dbReference type="InterPro" id="IPR025944">
    <property type="entry name" value="Sigma_54_int_dom_CS"/>
</dbReference>
<dbReference type="InterPro" id="IPR058031">
    <property type="entry name" value="AAA_lid_NorR"/>
</dbReference>
<dbReference type="InterPro" id="IPR002197">
    <property type="entry name" value="HTH_Fis"/>
</dbReference>
<dbReference type="Pfam" id="PF13188">
    <property type="entry name" value="PAS_8"/>
    <property type="match status" value="1"/>
</dbReference>
<evidence type="ECO:0000256" key="4">
    <source>
        <dbReference type="ARBA" id="ARBA00023125"/>
    </source>
</evidence>
<dbReference type="PANTHER" id="PTHR32071">
    <property type="entry name" value="TRANSCRIPTIONAL REGULATORY PROTEIN"/>
    <property type="match status" value="1"/>
</dbReference>
<dbReference type="SUPFAM" id="SSF46689">
    <property type="entry name" value="Homeodomain-like"/>
    <property type="match status" value="1"/>
</dbReference>
<feature type="domain" description="PAS" evidence="7">
    <location>
        <begin position="172"/>
        <end position="216"/>
    </location>
</feature>
<dbReference type="PROSITE" id="PS00675">
    <property type="entry name" value="SIGMA54_INTERACT_1"/>
    <property type="match status" value="1"/>
</dbReference>
<dbReference type="SMART" id="SM00382">
    <property type="entry name" value="AAA"/>
    <property type="match status" value="1"/>
</dbReference>
<dbReference type="PROSITE" id="PS00688">
    <property type="entry name" value="SIGMA54_INTERACT_3"/>
    <property type="match status" value="1"/>
</dbReference>
<keyword evidence="1" id="KW-0547">Nucleotide-binding</keyword>
<dbReference type="FunFam" id="3.40.50.300:FF:000006">
    <property type="entry name" value="DNA-binding transcriptional regulator NtrC"/>
    <property type="match status" value="1"/>
</dbReference>
<dbReference type="InterPro" id="IPR003593">
    <property type="entry name" value="AAA+_ATPase"/>
</dbReference>
<evidence type="ECO:0008006" key="10">
    <source>
        <dbReference type="Google" id="ProtNLM"/>
    </source>
</evidence>
<dbReference type="Pfam" id="PF01590">
    <property type="entry name" value="GAF"/>
    <property type="match status" value="1"/>
</dbReference>
<dbReference type="PROSITE" id="PS00676">
    <property type="entry name" value="SIGMA54_INTERACT_2"/>
    <property type="match status" value="1"/>
</dbReference>
<dbReference type="GO" id="GO:0043565">
    <property type="term" value="F:sequence-specific DNA binding"/>
    <property type="evidence" value="ECO:0007669"/>
    <property type="project" value="InterPro"/>
</dbReference>
<dbReference type="PROSITE" id="PS50112">
    <property type="entry name" value="PAS"/>
    <property type="match status" value="1"/>
</dbReference>
<dbReference type="KEGG" id="gms:SOIL9_48020"/>
<dbReference type="SMART" id="SM00065">
    <property type="entry name" value="GAF"/>
    <property type="match status" value="1"/>
</dbReference>
<keyword evidence="5" id="KW-0804">Transcription</keyword>
<dbReference type="Gene3D" id="1.10.8.60">
    <property type="match status" value="1"/>
</dbReference>
<dbReference type="SUPFAM" id="SSF55785">
    <property type="entry name" value="PYP-like sensor domain (PAS domain)"/>
    <property type="match status" value="1"/>
</dbReference>
<dbReference type="RefSeq" id="WP_162667710.1">
    <property type="nucleotide sequence ID" value="NZ_LR593886.1"/>
</dbReference>
<protein>
    <recommendedName>
        <fullName evidence="10">Sigma-54 factor interaction domain-containing protein</fullName>
    </recommendedName>
</protein>
<evidence type="ECO:0000313" key="8">
    <source>
        <dbReference type="EMBL" id="VTR92912.1"/>
    </source>
</evidence>
<keyword evidence="8" id="KW-0456">Lyase</keyword>
<sequence>MPNPVPPADREEVAALRAIVEGTVRHTGEEFFRALVRNLSAATAVPSAFVAEFAGSNTRVRTLAYWSDGAFLANTEWELAGTPCEDVLKGNFCHHPTGVSAKFPGDAGAADTESYLGVPLRDAAGQVLGHLCVYDARPMPAEPRLLYTFQIFAARAAAELERLRMDRMLRDSEARFRDLFDEAPIAYVHEDLDSRFLRANRAALRMLGLKPEEAVGTLGRSLVADTVDMRTKVTAAFGELERGAEPGAVVIELRRRDDGRPVWVRWWSKPDPGGQFTRTVMMDITEQVLAERERARLQHQNAYLQDEIKSAHNFDEIVGSSPALVSVLQRVSKVAGTDSTVLVTGETGTGKELVARAVHSASPRRGKPLIKLNCAALPAALVESELFGHEKGAFTGATSRKPGRFELADGGTLFLDEVGELSLEAQAKLLRVLQEREFERVGGTAPVRVDVRVIAATNRDLAKRVRDGQFREDLFYRLNVFPVRLPALRERGGDVPLLVRFFVAKFAARLGKRFEGIGASTLDALAAYHWPGNIRELENVIERAVILSDGPELEIDPEVLPTTPDGAVPTVPGENSLVAVERAHVLEVLARTGWVIEGASGAAKVLGLHPNTLRSRMKKLGITRPT</sequence>
<dbReference type="Gene3D" id="3.40.50.300">
    <property type="entry name" value="P-loop containing nucleotide triphosphate hydrolases"/>
    <property type="match status" value="1"/>
</dbReference>
<dbReference type="GO" id="GO:0006355">
    <property type="term" value="P:regulation of DNA-templated transcription"/>
    <property type="evidence" value="ECO:0007669"/>
    <property type="project" value="InterPro"/>
</dbReference>
<evidence type="ECO:0000256" key="5">
    <source>
        <dbReference type="ARBA" id="ARBA00023163"/>
    </source>
</evidence>
<dbReference type="NCBIfam" id="TIGR00229">
    <property type="entry name" value="sensory_box"/>
    <property type="match status" value="1"/>
</dbReference>
<dbReference type="Pfam" id="PF02954">
    <property type="entry name" value="HTH_8"/>
    <property type="match status" value="1"/>
</dbReference>
<dbReference type="InterPro" id="IPR003018">
    <property type="entry name" value="GAF"/>
</dbReference>
<evidence type="ECO:0000313" key="9">
    <source>
        <dbReference type="Proteomes" id="UP000464178"/>
    </source>
</evidence>
<reference evidence="8 9" key="1">
    <citation type="submission" date="2019-05" db="EMBL/GenBank/DDBJ databases">
        <authorList>
            <consortium name="Science for Life Laboratories"/>
        </authorList>
    </citation>
    <scope>NUCLEOTIDE SEQUENCE [LARGE SCALE GENOMIC DNA]</scope>
    <source>
        <strain evidence="8">Soil9</strain>
    </source>
</reference>
<evidence type="ECO:0000259" key="7">
    <source>
        <dbReference type="PROSITE" id="PS50112"/>
    </source>
</evidence>
<organism evidence="8 9">
    <name type="scientific">Gemmata massiliana</name>
    <dbReference type="NCBI Taxonomy" id="1210884"/>
    <lineage>
        <taxon>Bacteria</taxon>
        <taxon>Pseudomonadati</taxon>
        <taxon>Planctomycetota</taxon>
        <taxon>Planctomycetia</taxon>
        <taxon>Gemmatales</taxon>
        <taxon>Gemmataceae</taxon>
        <taxon>Gemmata</taxon>
    </lineage>
</organism>
<dbReference type="Pfam" id="PF00158">
    <property type="entry name" value="Sigma54_activat"/>
    <property type="match status" value="1"/>
</dbReference>
<name>A0A6P2D0G3_9BACT</name>
<dbReference type="GO" id="GO:0005524">
    <property type="term" value="F:ATP binding"/>
    <property type="evidence" value="ECO:0007669"/>
    <property type="project" value="UniProtKB-KW"/>
</dbReference>
<keyword evidence="3" id="KW-0805">Transcription regulation</keyword>
<dbReference type="InterPro" id="IPR000014">
    <property type="entry name" value="PAS"/>
</dbReference>
<feature type="domain" description="Sigma-54 factor interaction" evidence="6">
    <location>
        <begin position="317"/>
        <end position="546"/>
    </location>
</feature>
<dbReference type="GO" id="GO:0016829">
    <property type="term" value="F:lyase activity"/>
    <property type="evidence" value="ECO:0007669"/>
    <property type="project" value="UniProtKB-KW"/>
</dbReference>
<dbReference type="Gene3D" id="1.10.10.60">
    <property type="entry name" value="Homeodomain-like"/>
    <property type="match status" value="1"/>
</dbReference>
<dbReference type="InterPro" id="IPR029016">
    <property type="entry name" value="GAF-like_dom_sf"/>
</dbReference>
<evidence type="ECO:0000256" key="1">
    <source>
        <dbReference type="ARBA" id="ARBA00022741"/>
    </source>
</evidence>
<gene>
    <name evidence="8" type="ORF">SOIL9_48020</name>
</gene>
<dbReference type="SUPFAM" id="SSF52540">
    <property type="entry name" value="P-loop containing nucleoside triphosphate hydrolases"/>
    <property type="match status" value="1"/>
</dbReference>
<dbReference type="AlphaFoldDB" id="A0A6P2D0G3"/>
<dbReference type="InterPro" id="IPR009057">
    <property type="entry name" value="Homeodomain-like_sf"/>
</dbReference>
<dbReference type="InterPro" id="IPR002078">
    <property type="entry name" value="Sigma_54_int"/>
</dbReference>
<dbReference type="SUPFAM" id="SSF55781">
    <property type="entry name" value="GAF domain-like"/>
    <property type="match status" value="1"/>
</dbReference>
<dbReference type="InterPro" id="IPR025662">
    <property type="entry name" value="Sigma_54_int_dom_ATP-bd_1"/>
</dbReference>
<dbReference type="CDD" id="cd00130">
    <property type="entry name" value="PAS"/>
    <property type="match status" value="1"/>
</dbReference>
<dbReference type="InterPro" id="IPR027417">
    <property type="entry name" value="P-loop_NTPase"/>
</dbReference>
<dbReference type="CDD" id="cd00009">
    <property type="entry name" value="AAA"/>
    <property type="match status" value="1"/>
</dbReference>
<keyword evidence="2" id="KW-0067">ATP-binding</keyword>
<dbReference type="Gene3D" id="3.30.450.20">
    <property type="entry name" value="PAS domain"/>
    <property type="match status" value="1"/>
</dbReference>
<evidence type="ECO:0000256" key="2">
    <source>
        <dbReference type="ARBA" id="ARBA00022840"/>
    </source>
</evidence>
<evidence type="ECO:0000256" key="3">
    <source>
        <dbReference type="ARBA" id="ARBA00023015"/>
    </source>
</evidence>
<dbReference type="InterPro" id="IPR025943">
    <property type="entry name" value="Sigma_54_int_dom_ATP-bd_2"/>
</dbReference>
<dbReference type="Proteomes" id="UP000464178">
    <property type="component" value="Chromosome"/>
</dbReference>
<dbReference type="InterPro" id="IPR035965">
    <property type="entry name" value="PAS-like_dom_sf"/>
</dbReference>
<dbReference type="PROSITE" id="PS50045">
    <property type="entry name" value="SIGMA54_INTERACT_4"/>
    <property type="match status" value="1"/>
</dbReference>
<keyword evidence="9" id="KW-1185">Reference proteome</keyword>
<accession>A0A6P2D0G3</accession>
<keyword evidence="4" id="KW-0238">DNA-binding</keyword>
<evidence type="ECO:0000259" key="6">
    <source>
        <dbReference type="PROSITE" id="PS50045"/>
    </source>
</evidence>